<protein>
    <submittedName>
        <fullName evidence="2">Uncharacterized protein</fullName>
    </submittedName>
</protein>
<dbReference type="EMBL" id="JAULSU010000005">
    <property type="protein sequence ID" value="KAK0616498.1"/>
    <property type="molecule type" value="Genomic_DNA"/>
</dbReference>
<reference evidence="2" key="1">
    <citation type="submission" date="2023-06" db="EMBL/GenBank/DDBJ databases">
        <title>Genome-scale phylogeny and comparative genomics of the fungal order Sordariales.</title>
        <authorList>
            <consortium name="Lawrence Berkeley National Laboratory"/>
            <person name="Hensen N."/>
            <person name="Bonometti L."/>
            <person name="Westerberg I."/>
            <person name="Brannstrom I.O."/>
            <person name="Guillou S."/>
            <person name="Cros-Aarteil S."/>
            <person name="Calhoun S."/>
            <person name="Haridas S."/>
            <person name="Kuo A."/>
            <person name="Mondo S."/>
            <person name="Pangilinan J."/>
            <person name="Riley R."/>
            <person name="Labutti K."/>
            <person name="Andreopoulos B."/>
            <person name="Lipzen A."/>
            <person name="Chen C."/>
            <person name="Yanf M."/>
            <person name="Daum C."/>
            <person name="Ng V."/>
            <person name="Clum A."/>
            <person name="Steindorff A."/>
            <person name="Ohm R."/>
            <person name="Martin F."/>
            <person name="Silar P."/>
            <person name="Natvig D."/>
            <person name="Lalanne C."/>
            <person name="Gautier V."/>
            <person name="Ament-Velasquez S.L."/>
            <person name="Kruys A."/>
            <person name="Hutchinson M.I."/>
            <person name="Powell A.J."/>
            <person name="Barry K."/>
            <person name="Miller A.N."/>
            <person name="Grigoriev I.V."/>
            <person name="Debuchy R."/>
            <person name="Gladieux P."/>
            <person name="Thoren M.H."/>
            <person name="Johannesson H."/>
        </authorList>
    </citation>
    <scope>NUCLEOTIDE SEQUENCE</scope>
    <source>
        <strain evidence="2">CBS 606.72</strain>
    </source>
</reference>
<name>A0AA39WJD0_9PEZI</name>
<keyword evidence="3" id="KW-1185">Reference proteome</keyword>
<feature type="compositionally biased region" description="Basic and acidic residues" evidence="1">
    <location>
        <begin position="123"/>
        <end position="135"/>
    </location>
</feature>
<proteinExistence type="predicted"/>
<organism evidence="2 3">
    <name type="scientific">Immersiella caudata</name>
    <dbReference type="NCBI Taxonomy" id="314043"/>
    <lineage>
        <taxon>Eukaryota</taxon>
        <taxon>Fungi</taxon>
        <taxon>Dikarya</taxon>
        <taxon>Ascomycota</taxon>
        <taxon>Pezizomycotina</taxon>
        <taxon>Sordariomycetes</taxon>
        <taxon>Sordariomycetidae</taxon>
        <taxon>Sordariales</taxon>
        <taxon>Lasiosphaeriaceae</taxon>
        <taxon>Immersiella</taxon>
    </lineage>
</organism>
<feature type="region of interest" description="Disordered" evidence="1">
    <location>
        <begin position="96"/>
        <end position="135"/>
    </location>
</feature>
<dbReference type="AlphaFoldDB" id="A0AA39WJD0"/>
<evidence type="ECO:0000313" key="2">
    <source>
        <dbReference type="EMBL" id="KAK0616498.1"/>
    </source>
</evidence>
<evidence type="ECO:0000256" key="1">
    <source>
        <dbReference type="SAM" id="MobiDB-lite"/>
    </source>
</evidence>
<dbReference type="Proteomes" id="UP001175000">
    <property type="component" value="Unassembled WGS sequence"/>
</dbReference>
<evidence type="ECO:0000313" key="3">
    <source>
        <dbReference type="Proteomes" id="UP001175000"/>
    </source>
</evidence>
<comment type="caution">
    <text evidence="2">The sequence shown here is derived from an EMBL/GenBank/DDBJ whole genome shotgun (WGS) entry which is preliminary data.</text>
</comment>
<sequence>MYGWAGVNFQPPALPRPAPCRLRGASAAEWIMGYRTNTLQGAVRTEDRGDTSCSESGRPGFGYYLFAAHYGSTDTPLPVLPRRLCYRQSLNRYHNLNPPRRTDGSLAIPINRPPLALAKHTPRPRDRGKRASGDERAYHDELSFDCIQRRSPPLMQPKSPKPPACLPSTRFQQRAAAVPPSAAIALPRFGVLPCPLVAGLARAPYSAQYCDAGGMPTAVKTIAAPLFAHPTDRFPTPTSTGRRNRIAVNKKDRLPPATTARSSRPSHGWLFLAQRVEHSTSLRPGLGWVGSPCLPPWQTWPLFFF</sequence>
<gene>
    <name evidence="2" type="ORF">B0T14DRAFT_248014</name>
</gene>
<accession>A0AA39WJD0</accession>